<evidence type="ECO:0000256" key="10">
    <source>
        <dbReference type="HAMAP-Rule" id="MF_01820"/>
    </source>
</evidence>
<dbReference type="InterPro" id="IPR027417">
    <property type="entry name" value="P-loop_NTPase"/>
</dbReference>
<gene>
    <name evidence="10 13" type="primary">rsgA</name>
    <name evidence="13" type="ORF">FEZ08_04260</name>
</gene>
<dbReference type="CDD" id="cd04466">
    <property type="entry name" value="S1_YloQ_GTPase"/>
    <property type="match status" value="1"/>
</dbReference>
<accession>A0A5R8QE76</accession>
<feature type="binding site" evidence="10">
    <location>
        <begin position="112"/>
        <end position="115"/>
    </location>
    <ligand>
        <name>GTP</name>
        <dbReference type="ChEBI" id="CHEBI:37565"/>
    </ligand>
</feature>
<dbReference type="Proteomes" id="UP000306912">
    <property type="component" value="Unassembled WGS sequence"/>
</dbReference>
<evidence type="ECO:0000256" key="5">
    <source>
        <dbReference type="ARBA" id="ARBA00022741"/>
    </source>
</evidence>
<evidence type="ECO:0000256" key="7">
    <source>
        <dbReference type="ARBA" id="ARBA00022833"/>
    </source>
</evidence>
<feature type="binding site" evidence="10">
    <location>
        <position position="253"/>
    </location>
    <ligand>
        <name>Zn(2+)</name>
        <dbReference type="ChEBI" id="CHEBI:29105"/>
    </ligand>
</feature>
<dbReference type="NCBIfam" id="TIGR00157">
    <property type="entry name" value="ribosome small subunit-dependent GTPase A"/>
    <property type="match status" value="1"/>
</dbReference>
<comment type="subcellular location">
    <subcellularLocation>
        <location evidence="10">Cytoplasm</location>
    </subcellularLocation>
</comment>
<dbReference type="RefSeq" id="WP_138190487.1">
    <property type="nucleotide sequence ID" value="NZ_VBWP01000003.1"/>
</dbReference>
<dbReference type="Gene3D" id="1.10.40.50">
    <property type="entry name" value="Probable gtpase engc, domain 3"/>
    <property type="match status" value="1"/>
</dbReference>
<dbReference type="Pfam" id="PF16745">
    <property type="entry name" value="RsgA_N"/>
    <property type="match status" value="1"/>
</dbReference>
<sequence length="296" mass="33449">MKNGLIIGLQGGFYTVFADGKSYLCRARGKFRNQKRAPMVGDRVTFTINDDGSGYVQEFSKRKNSFVRPAIANIDQALLVCAAKEPDLQLYLLNKFIALMEHQNVTPIILFTKTDLLNTDEYEQLLAVKKIYEKIGYAVFLGEEKKIIDEQELIRLLADKITVLAGQTGVGKSTALNTLSKHTLNLETNAISMALGRGKHTTRQVTLYPLFDGWISDTPGFSSLELDMISVEELTWDFIDFVPYINDCKFRGCLHINEPGCAVKAAVENGEIFQSRYQSYTQFITEIQEQKVIYKK</sequence>
<evidence type="ECO:0000313" key="14">
    <source>
        <dbReference type="Proteomes" id="UP000306912"/>
    </source>
</evidence>
<feature type="domain" description="CP-type G" evidence="12">
    <location>
        <begin position="63"/>
        <end position="224"/>
    </location>
</feature>
<feature type="domain" description="EngC GTPase" evidence="11">
    <location>
        <begin position="72"/>
        <end position="222"/>
    </location>
</feature>
<reference evidence="13 14" key="1">
    <citation type="submission" date="2019-05" db="EMBL/GenBank/DDBJ databases">
        <title>Culicoidintestinum kansasii gen. nov., sp. nov. from the gastrointestinal tract of the biting midge, Culicoides sonorensis.</title>
        <authorList>
            <person name="Neupane S."/>
            <person name="Ghosh A."/>
            <person name="Gunther S."/>
            <person name="Martin K."/>
            <person name="Zurek L."/>
        </authorList>
    </citation>
    <scope>NUCLEOTIDE SEQUENCE [LARGE SCALE GENOMIC DNA]</scope>
    <source>
        <strain evidence="13 14">CS-1</strain>
    </source>
</reference>
<keyword evidence="8 10" id="KW-0694">RNA-binding</keyword>
<comment type="cofactor">
    <cofactor evidence="10">
        <name>Zn(2+)</name>
        <dbReference type="ChEBI" id="CHEBI:29105"/>
    </cofactor>
    <text evidence="10">Binds 1 zinc ion per subunit.</text>
</comment>
<proteinExistence type="inferred from homology"/>
<dbReference type="GO" id="GO:0019843">
    <property type="term" value="F:rRNA binding"/>
    <property type="evidence" value="ECO:0007669"/>
    <property type="project" value="UniProtKB-KW"/>
</dbReference>
<dbReference type="GO" id="GO:0003924">
    <property type="term" value="F:GTPase activity"/>
    <property type="evidence" value="ECO:0007669"/>
    <property type="project" value="UniProtKB-UniRule"/>
</dbReference>
<keyword evidence="5 10" id="KW-0547">Nucleotide-binding</keyword>
<dbReference type="InterPro" id="IPR010914">
    <property type="entry name" value="RsgA_GTPase_dom"/>
</dbReference>
<dbReference type="AlphaFoldDB" id="A0A5R8QE76"/>
<dbReference type="InParanoid" id="A0A5R8QE76"/>
<evidence type="ECO:0000256" key="3">
    <source>
        <dbReference type="ARBA" id="ARBA00022723"/>
    </source>
</evidence>
<comment type="caution">
    <text evidence="13">The sequence shown here is derived from an EMBL/GenBank/DDBJ whole genome shotgun (WGS) entry which is preliminary data.</text>
</comment>
<dbReference type="PANTHER" id="PTHR32120">
    <property type="entry name" value="SMALL RIBOSOMAL SUBUNIT BIOGENESIS GTPASE RSGA"/>
    <property type="match status" value="1"/>
</dbReference>
<keyword evidence="14" id="KW-1185">Reference proteome</keyword>
<dbReference type="InterPro" id="IPR030378">
    <property type="entry name" value="G_CP_dom"/>
</dbReference>
<comment type="similarity">
    <text evidence="10">Belongs to the TRAFAC class YlqF/YawG GTPase family. RsgA subfamily.</text>
</comment>
<organism evidence="13 14">
    <name type="scientific">Culicoidibacter larvae</name>
    <dbReference type="NCBI Taxonomy" id="2579976"/>
    <lineage>
        <taxon>Bacteria</taxon>
        <taxon>Bacillati</taxon>
        <taxon>Bacillota</taxon>
        <taxon>Culicoidibacteria</taxon>
        <taxon>Culicoidibacterales</taxon>
        <taxon>Culicoidibacteraceae</taxon>
        <taxon>Culicoidibacter</taxon>
    </lineage>
</organism>
<evidence type="ECO:0000259" key="11">
    <source>
        <dbReference type="PROSITE" id="PS50936"/>
    </source>
</evidence>
<keyword evidence="2 10" id="KW-0690">Ribosome biogenesis</keyword>
<dbReference type="Pfam" id="PF03193">
    <property type="entry name" value="RsgA_GTPase"/>
    <property type="match status" value="1"/>
</dbReference>
<dbReference type="InterPro" id="IPR004881">
    <property type="entry name" value="Ribosome_biogen_GTPase_RsgA"/>
</dbReference>
<dbReference type="Gene3D" id="3.40.50.300">
    <property type="entry name" value="P-loop containing nucleotide triphosphate hydrolases"/>
    <property type="match status" value="1"/>
</dbReference>
<keyword evidence="6 10" id="KW-0378">Hydrolase</keyword>
<keyword evidence="7 10" id="KW-0862">Zinc</keyword>
<dbReference type="FunCoup" id="A0A5R8QE76">
    <property type="interactions" value="244"/>
</dbReference>
<dbReference type="GO" id="GO:0005737">
    <property type="term" value="C:cytoplasm"/>
    <property type="evidence" value="ECO:0007669"/>
    <property type="project" value="UniProtKB-SubCell"/>
</dbReference>
<dbReference type="InterPro" id="IPR012340">
    <property type="entry name" value="NA-bd_OB-fold"/>
</dbReference>
<keyword evidence="4 10" id="KW-0699">rRNA-binding</keyword>
<dbReference type="CDD" id="cd01854">
    <property type="entry name" value="YjeQ_EngC"/>
    <property type="match status" value="1"/>
</dbReference>
<evidence type="ECO:0000256" key="6">
    <source>
        <dbReference type="ARBA" id="ARBA00022801"/>
    </source>
</evidence>
<protein>
    <recommendedName>
        <fullName evidence="10">Small ribosomal subunit biogenesis GTPase RsgA</fullName>
        <ecNumber evidence="10">3.6.1.-</ecNumber>
    </recommendedName>
</protein>
<evidence type="ECO:0000256" key="8">
    <source>
        <dbReference type="ARBA" id="ARBA00022884"/>
    </source>
</evidence>
<dbReference type="GO" id="GO:0046872">
    <property type="term" value="F:metal ion binding"/>
    <property type="evidence" value="ECO:0007669"/>
    <property type="project" value="UniProtKB-KW"/>
</dbReference>
<dbReference type="PROSITE" id="PS50936">
    <property type="entry name" value="ENGC_GTPASE"/>
    <property type="match status" value="1"/>
</dbReference>
<evidence type="ECO:0000256" key="1">
    <source>
        <dbReference type="ARBA" id="ARBA00022490"/>
    </source>
</evidence>
<dbReference type="InterPro" id="IPR031944">
    <property type="entry name" value="RsgA_N"/>
</dbReference>
<evidence type="ECO:0000259" key="12">
    <source>
        <dbReference type="PROSITE" id="PS51721"/>
    </source>
</evidence>
<feature type="binding site" evidence="10">
    <location>
        <position position="248"/>
    </location>
    <ligand>
        <name>Zn(2+)</name>
        <dbReference type="ChEBI" id="CHEBI:29105"/>
    </ligand>
</feature>
<keyword evidence="3 10" id="KW-0479">Metal-binding</keyword>
<evidence type="ECO:0000256" key="9">
    <source>
        <dbReference type="ARBA" id="ARBA00023134"/>
    </source>
</evidence>
<evidence type="ECO:0000256" key="2">
    <source>
        <dbReference type="ARBA" id="ARBA00022517"/>
    </source>
</evidence>
<feature type="binding site" evidence="10">
    <location>
        <position position="261"/>
    </location>
    <ligand>
        <name>Zn(2+)</name>
        <dbReference type="ChEBI" id="CHEBI:29105"/>
    </ligand>
</feature>
<dbReference type="GO" id="GO:0042274">
    <property type="term" value="P:ribosomal small subunit biogenesis"/>
    <property type="evidence" value="ECO:0007669"/>
    <property type="project" value="UniProtKB-UniRule"/>
</dbReference>
<feature type="binding site" evidence="10">
    <location>
        <begin position="166"/>
        <end position="174"/>
    </location>
    <ligand>
        <name>GTP</name>
        <dbReference type="ChEBI" id="CHEBI:37565"/>
    </ligand>
</feature>
<name>A0A5R8QE76_9FIRM</name>
<comment type="function">
    <text evidence="10">One of several proteins that assist in the late maturation steps of the functional core of the 30S ribosomal subunit. Helps release RbfA from mature subunits. May play a role in the assembly of ribosomal proteins into the subunit. Circularly permuted GTPase that catalyzes slow GTP hydrolysis, GTPase activity is stimulated by the 30S ribosomal subunit.</text>
</comment>
<dbReference type="PROSITE" id="PS51721">
    <property type="entry name" value="G_CP"/>
    <property type="match status" value="1"/>
</dbReference>
<dbReference type="PANTHER" id="PTHR32120:SF11">
    <property type="entry name" value="SMALL RIBOSOMAL SUBUNIT BIOGENESIS GTPASE RSGA 1, MITOCHONDRIAL-RELATED"/>
    <property type="match status" value="1"/>
</dbReference>
<dbReference type="EC" id="3.6.1.-" evidence="10"/>
<keyword evidence="1 10" id="KW-0963">Cytoplasm</keyword>
<dbReference type="SUPFAM" id="SSF52540">
    <property type="entry name" value="P-loop containing nucleoside triphosphate hydrolases"/>
    <property type="match status" value="1"/>
</dbReference>
<dbReference type="Gene3D" id="2.40.50.140">
    <property type="entry name" value="Nucleic acid-binding proteins"/>
    <property type="match status" value="1"/>
</dbReference>
<dbReference type="SUPFAM" id="SSF50249">
    <property type="entry name" value="Nucleic acid-binding proteins"/>
    <property type="match status" value="1"/>
</dbReference>
<dbReference type="GO" id="GO:0005525">
    <property type="term" value="F:GTP binding"/>
    <property type="evidence" value="ECO:0007669"/>
    <property type="project" value="UniProtKB-UniRule"/>
</dbReference>
<comment type="subunit">
    <text evidence="10">Monomer. Associates with 30S ribosomal subunit, binds 16S rRNA.</text>
</comment>
<dbReference type="EMBL" id="VBWP01000003">
    <property type="protein sequence ID" value="TLG75266.1"/>
    <property type="molecule type" value="Genomic_DNA"/>
</dbReference>
<evidence type="ECO:0000256" key="4">
    <source>
        <dbReference type="ARBA" id="ARBA00022730"/>
    </source>
</evidence>
<keyword evidence="9 10" id="KW-0342">GTP-binding</keyword>
<dbReference type="HAMAP" id="MF_01820">
    <property type="entry name" value="GTPase_RsgA"/>
    <property type="match status" value="1"/>
</dbReference>
<feature type="binding site" evidence="10">
    <location>
        <position position="255"/>
    </location>
    <ligand>
        <name>Zn(2+)</name>
        <dbReference type="ChEBI" id="CHEBI:29105"/>
    </ligand>
</feature>
<dbReference type="OrthoDB" id="9809485at2"/>
<evidence type="ECO:0000313" key="13">
    <source>
        <dbReference type="EMBL" id="TLG75266.1"/>
    </source>
</evidence>